<evidence type="ECO:0000313" key="1">
    <source>
        <dbReference type="EMBL" id="QBK87781.1"/>
    </source>
</evidence>
<sequence>MTSDEVVNVRWEAKMNGNRPDESEDYSVLIIGSNQVGGVYKLVDGGKNMVEANGYNHYSMNKRPIPSGATFEELNDEQRDYFCRDERPDPQLDGLEVSTWKEHVREQYLTILDILQLKHGQKIKVLVMDRNFLDTVCESSNNQDNILYDPEWFFRYNTATYTHNEDLKGTIVHHWNDEDSQDYSFEFDIEYQEDSWYPLKDGYLPKTDPQGLSSFSYPTPQPWTSFPTTTRVGWRGPMLLWEKVKDQPKVYWYER</sequence>
<protein>
    <submittedName>
        <fullName evidence="1">Uncharacterized protein</fullName>
    </submittedName>
</protein>
<proteinExistence type="predicted"/>
<accession>A0A481YXX8</accession>
<reference evidence="1" key="1">
    <citation type="journal article" date="2019" name="MBio">
        <title>Virus Genomes from Deep Sea Sediments Expand the Ocean Megavirome and Support Independent Origins of Viral Gigantism.</title>
        <authorList>
            <person name="Backstrom D."/>
            <person name="Yutin N."/>
            <person name="Jorgensen S.L."/>
            <person name="Dharamshi J."/>
            <person name="Homa F."/>
            <person name="Zaremba-Niedwiedzka K."/>
            <person name="Spang A."/>
            <person name="Wolf Y.I."/>
            <person name="Koonin E.V."/>
            <person name="Ettema T.J."/>
        </authorList>
    </citation>
    <scope>NUCLEOTIDE SEQUENCE</scope>
</reference>
<organism evidence="1">
    <name type="scientific">Marseillevirus LCMAC202</name>
    <dbReference type="NCBI Taxonomy" id="2506606"/>
    <lineage>
        <taxon>Viruses</taxon>
        <taxon>Varidnaviria</taxon>
        <taxon>Bamfordvirae</taxon>
        <taxon>Nucleocytoviricota</taxon>
        <taxon>Megaviricetes</taxon>
        <taxon>Pimascovirales</taxon>
        <taxon>Pimascovirales incertae sedis</taxon>
        <taxon>Marseilleviridae</taxon>
    </lineage>
</organism>
<name>A0A481YXX8_9VIRU</name>
<gene>
    <name evidence="1" type="ORF">LCMAC202_01170</name>
</gene>
<dbReference type="EMBL" id="MK500369">
    <property type="protein sequence ID" value="QBK87781.1"/>
    <property type="molecule type" value="Genomic_DNA"/>
</dbReference>